<name>A0ABT7PG99_9BACT</name>
<evidence type="ECO:0000256" key="3">
    <source>
        <dbReference type="ARBA" id="ARBA00013252"/>
    </source>
</evidence>
<dbReference type="RefSeq" id="WP_149495601.1">
    <property type="nucleotide sequence ID" value="NZ_JASZZN010000005.1"/>
</dbReference>
<evidence type="ECO:0000256" key="2">
    <source>
        <dbReference type="ARBA" id="ARBA00006472"/>
    </source>
</evidence>
<evidence type="ECO:0000256" key="1">
    <source>
        <dbReference type="ARBA" id="ARBA00001554"/>
    </source>
</evidence>
<sequence length="120" mass="13504">MHPITADKLAAQKCVPCEGGVDQLTPEQANEYRQAVTSWELDQNATLIYRKVNCKSFVRAIEMINRITEVAEREQHHPDLHLTGYRHLKIVLTTHAIGGLSENDFILAAQIDRIIAPTDS</sequence>
<reference evidence="5 6" key="1">
    <citation type="submission" date="2023-06" db="EMBL/GenBank/DDBJ databases">
        <title>Roseiconus lacunae JC819 isolated from Gulf of Mannar region, Tamil Nadu.</title>
        <authorList>
            <person name="Pk S."/>
            <person name="Ch S."/>
            <person name="Ch V.R."/>
        </authorList>
    </citation>
    <scope>NUCLEOTIDE SEQUENCE [LARGE SCALE GENOMIC DNA]</scope>
    <source>
        <strain evidence="5 6">JC819</strain>
    </source>
</reference>
<dbReference type="GO" id="GO:0008124">
    <property type="term" value="F:4-alpha-hydroxytetrahydrobiopterin dehydratase activity"/>
    <property type="evidence" value="ECO:0007669"/>
    <property type="project" value="UniProtKB-EC"/>
</dbReference>
<dbReference type="PANTHER" id="PTHR12599">
    <property type="entry name" value="PTERIN-4-ALPHA-CARBINOLAMINE DEHYDRATASE"/>
    <property type="match status" value="1"/>
</dbReference>
<comment type="similarity">
    <text evidence="2">Belongs to the pterin-4-alpha-carbinolamine dehydratase family.</text>
</comment>
<accession>A0ABT7PG99</accession>
<dbReference type="InterPro" id="IPR001533">
    <property type="entry name" value="Pterin_deHydtase"/>
</dbReference>
<comment type="caution">
    <text evidence="5">The sequence shown here is derived from an EMBL/GenBank/DDBJ whole genome shotgun (WGS) entry which is preliminary data.</text>
</comment>
<gene>
    <name evidence="5" type="ORF">QTN89_08880</name>
</gene>
<evidence type="ECO:0000313" key="6">
    <source>
        <dbReference type="Proteomes" id="UP001239462"/>
    </source>
</evidence>
<dbReference type="Gene3D" id="3.30.1360.20">
    <property type="entry name" value="Transcriptional coactivator/pterin dehydratase"/>
    <property type="match status" value="1"/>
</dbReference>
<dbReference type="Pfam" id="PF01329">
    <property type="entry name" value="Pterin_4a"/>
    <property type="match status" value="1"/>
</dbReference>
<dbReference type="PANTHER" id="PTHR12599:SF0">
    <property type="entry name" value="PTERIN-4-ALPHA-CARBINOLAMINE DEHYDRATASE"/>
    <property type="match status" value="1"/>
</dbReference>
<dbReference type="InterPro" id="IPR036428">
    <property type="entry name" value="PCD_sf"/>
</dbReference>
<evidence type="ECO:0000256" key="4">
    <source>
        <dbReference type="ARBA" id="ARBA00023239"/>
    </source>
</evidence>
<comment type="catalytic activity">
    <reaction evidence="1">
        <text>(4aS,6R)-4a-hydroxy-L-erythro-5,6,7,8-tetrahydrobiopterin = (6R)-L-erythro-6,7-dihydrobiopterin + H2O</text>
        <dbReference type="Rhea" id="RHEA:11920"/>
        <dbReference type="ChEBI" id="CHEBI:15377"/>
        <dbReference type="ChEBI" id="CHEBI:15642"/>
        <dbReference type="ChEBI" id="CHEBI:43120"/>
        <dbReference type="EC" id="4.2.1.96"/>
    </reaction>
</comment>
<evidence type="ECO:0000313" key="5">
    <source>
        <dbReference type="EMBL" id="MDM4015540.1"/>
    </source>
</evidence>
<dbReference type="EC" id="4.2.1.96" evidence="3"/>
<protein>
    <recommendedName>
        <fullName evidence="3">4a-hydroxytetrahydrobiopterin dehydratase</fullName>
        <ecNumber evidence="3">4.2.1.96</ecNumber>
    </recommendedName>
</protein>
<proteinExistence type="inferred from homology"/>
<keyword evidence="4 5" id="KW-0456">Lyase</keyword>
<dbReference type="EMBL" id="JASZZN010000005">
    <property type="protein sequence ID" value="MDM4015540.1"/>
    <property type="molecule type" value="Genomic_DNA"/>
</dbReference>
<keyword evidence="6" id="KW-1185">Reference proteome</keyword>
<organism evidence="5 6">
    <name type="scientific">Roseiconus lacunae</name>
    <dbReference type="NCBI Taxonomy" id="2605694"/>
    <lineage>
        <taxon>Bacteria</taxon>
        <taxon>Pseudomonadati</taxon>
        <taxon>Planctomycetota</taxon>
        <taxon>Planctomycetia</taxon>
        <taxon>Pirellulales</taxon>
        <taxon>Pirellulaceae</taxon>
        <taxon>Roseiconus</taxon>
    </lineage>
</organism>
<dbReference type="Proteomes" id="UP001239462">
    <property type="component" value="Unassembled WGS sequence"/>
</dbReference>
<dbReference type="SUPFAM" id="SSF55248">
    <property type="entry name" value="PCD-like"/>
    <property type="match status" value="1"/>
</dbReference>